<evidence type="ECO:0008006" key="3">
    <source>
        <dbReference type="Google" id="ProtNLM"/>
    </source>
</evidence>
<evidence type="ECO:0000313" key="1">
    <source>
        <dbReference type="EMBL" id="SFQ23542.1"/>
    </source>
</evidence>
<reference evidence="2" key="1">
    <citation type="submission" date="2016-10" db="EMBL/GenBank/DDBJ databases">
        <authorList>
            <person name="Varghese N."/>
            <person name="Submissions S."/>
        </authorList>
    </citation>
    <scope>NUCLEOTIDE SEQUENCE [LARGE SCALE GENOMIC DNA]</scope>
    <source>
        <strain evidence="2">CGMCC 4.5579</strain>
    </source>
</reference>
<evidence type="ECO:0000313" key="2">
    <source>
        <dbReference type="Proteomes" id="UP000198727"/>
    </source>
</evidence>
<dbReference type="Proteomes" id="UP000198727">
    <property type="component" value="Unassembled WGS sequence"/>
</dbReference>
<dbReference type="EMBL" id="FOWW01000005">
    <property type="protein sequence ID" value="SFQ23542.1"/>
    <property type="molecule type" value="Genomic_DNA"/>
</dbReference>
<accession>A0A1I5WUV2</accession>
<sequence length="112" mass="11737">MSLGIPKRVIIVVALVAAVVLIYAMGADRRSSEGAEGGGANPGGPSGCRVAVTADILNVRAEPHLGAEIVGKYKQHAQADAEPVVENGFRKLAENRWAADEYLRPLDGTRCG</sequence>
<protein>
    <recommendedName>
        <fullName evidence="3">SH3 domain-containing protein</fullName>
    </recommendedName>
</protein>
<proteinExistence type="predicted"/>
<name>A0A1I5WUV2_9PSEU</name>
<organism evidence="1 2">
    <name type="scientific">Amycolatopsis arida</name>
    <dbReference type="NCBI Taxonomy" id="587909"/>
    <lineage>
        <taxon>Bacteria</taxon>
        <taxon>Bacillati</taxon>
        <taxon>Actinomycetota</taxon>
        <taxon>Actinomycetes</taxon>
        <taxon>Pseudonocardiales</taxon>
        <taxon>Pseudonocardiaceae</taxon>
        <taxon>Amycolatopsis</taxon>
    </lineage>
</organism>
<dbReference type="RefSeq" id="WP_092531136.1">
    <property type="nucleotide sequence ID" value="NZ_FOWW01000005.1"/>
</dbReference>
<dbReference type="OrthoDB" id="3574655at2"/>
<dbReference type="STRING" id="587909.SAMN05421810_105291"/>
<dbReference type="AlphaFoldDB" id="A0A1I5WUV2"/>
<keyword evidence="2" id="KW-1185">Reference proteome</keyword>
<gene>
    <name evidence="1" type="ORF">SAMN05421810_105291</name>
</gene>